<name>A0ABQ6DEU4_9HYPH</name>
<sequence length="193" mass="20187">MTADYALTLWNAARSHLDLFGMLGLSLGFAAGMMPRRFWILLTSAACSACFGLHYLYLGAQTGMAMCAIAVLQSLVSARFIGPASRAGWVAPLFVTSSLVAACLTLATWEGWASACAGAGTLLATAARLQAGSQTMRRLFLCASSFWAGHNLIVGSVFGLTCDLLTISGLTIAFLRARERRAGAAAPDAALSL</sequence>
<keyword evidence="1" id="KW-0472">Membrane</keyword>
<evidence type="ECO:0008006" key="4">
    <source>
        <dbReference type="Google" id="ProtNLM"/>
    </source>
</evidence>
<dbReference type="Proteomes" id="UP001156856">
    <property type="component" value="Unassembled WGS sequence"/>
</dbReference>
<gene>
    <name evidence="2" type="ORF">GCM10007888_06380</name>
</gene>
<keyword evidence="1" id="KW-0812">Transmembrane</keyword>
<evidence type="ECO:0000313" key="2">
    <source>
        <dbReference type="EMBL" id="GLS62257.1"/>
    </source>
</evidence>
<evidence type="ECO:0000313" key="3">
    <source>
        <dbReference type="Proteomes" id="UP001156856"/>
    </source>
</evidence>
<dbReference type="InterPro" id="IPR019629">
    <property type="entry name" value="Uncharacterised_HI1736/YgjV"/>
</dbReference>
<protein>
    <recommendedName>
        <fullName evidence="4">YgjV family protein</fullName>
    </recommendedName>
</protein>
<organism evidence="2 3">
    <name type="scientific">Methylobacterium oxalidis</name>
    <dbReference type="NCBI Taxonomy" id="944322"/>
    <lineage>
        <taxon>Bacteria</taxon>
        <taxon>Pseudomonadati</taxon>
        <taxon>Pseudomonadota</taxon>
        <taxon>Alphaproteobacteria</taxon>
        <taxon>Hyphomicrobiales</taxon>
        <taxon>Methylobacteriaceae</taxon>
        <taxon>Methylobacterium</taxon>
    </lineage>
</organism>
<dbReference type="EMBL" id="BSPK01000007">
    <property type="protein sequence ID" value="GLS62257.1"/>
    <property type="molecule type" value="Genomic_DNA"/>
</dbReference>
<proteinExistence type="predicted"/>
<dbReference type="Pfam" id="PF10688">
    <property type="entry name" value="Imp-YgjV"/>
    <property type="match status" value="1"/>
</dbReference>
<keyword evidence="1" id="KW-1133">Transmembrane helix</keyword>
<feature type="transmembrane region" description="Helical" evidence="1">
    <location>
        <begin position="12"/>
        <end position="31"/>
    </location>
</feature>
<comment type="caution">
    <text evidence="2">The sequence shown here is derived from an EMBL/GenBank/DDBJ whole genome shotgun (WGS) entry which is preliminary data.</text>
</comment>
<evidence type="ECO:0000256" key="1">
    <source>
        <dbReference type="SAM" id="Phobius"/>
    </source>
</evidence>
<keyword evidence="3" id="KW-1185">Reference proteome</keyword>
<accession>A0ABQ6DEU4</accession>
<feature type="transmembrane region" description="Helical" evidence="1">
    <location>
        <begin position="38"/>
        <end position="57"/>
    </location>
</feature>
<feature type="transmembrane region" description="Helical" evidence="1">
    <location>
        <begin position="153"/>
        <end position="175"/>
    </location>
</feature>
<reference evidence="3" key="1">
    <citation type="journal article" date="2019" name="Int. J. Syst. Evol. Microbiol.">
        <title>The Global Catalogue of Microorganisms (GCM) 10K type strain sequencing project: providing services to taxonomists for standard genome sequencing and annotation.</title>
        <authorList>
            <consortium name="The Broad Institute Genomics Platform"/>
            <consortium name="The Broad Institute Genome Sequencing Center for Infectious Disease"/>
            <person name="Wu L."/>
            <person name="Ma J."/>
        </authorList>
    </citation>
    <scope>NUCLEOTIDE SEQUENCE [LARGE SCALE GENOMIC DNA]</scope>
    <source>
        <strain evidence="3">NBRC 107715</strain>
    </source>
</reference>
<feature type="transmembrane region" description="Helical" evidence="1">
    <location>
        <begin position="89"/>
        <end position="109"/>
    </location>
</feature>